<evidence type="ECO:0000256" key="9">
    <source>
        <dbReference type="ARBA" id="ARBA00022884"/>
    </source>
</evidence>
<dbReference type="FunFam" id="3.40.50.300:FF:000396">
    <property type="entry name" value="RNA helicase aquarius"/>
    <property type="match status" value="1"/>
</dbReference>
<keyword evidence="11 19" id="KW-0508">mRNA splicing</keyword>
<feature type="domain" description="DNA2/NAM7 helicase-like C-terminal" evidence="21">
    <location>
        <begin position="991"/>
        <end position="1182"/>
    </location>
</feature>
<evidence type="ECO:0000256" key="13">
    <source>
        <dbReference type="ARBA" id="ARBA00047984"/>
    </source>
</evidence>
<keyword evidence="12 19" id="KW-0539">Nucleus</keyword>
<feature type="domain" description="RNA helicase aquarius N-terminal" evidence="22">
    <location>
        <begin position="23"/>
        <end position="413"/>
    </location>
</feature>
<dbReference type="Gene3D" id="3.40.50.300">
    <property type="entry name" value="P-loop containing nucleotide triphosphate hydrolases"/>
    <property type="match status" value="2"/>
</dbReference>
<dbReference type="InterPro" id="IPR045055">
    <property type="entry name" value="DNA2/NAM7-like"/>
</dbReference>
<evidence type="ECO:0000256" key="12">
    <source>
        <dbReference type="ARBA" id="ARBA00023242"/>
    </source>
</evidence>
<dbReference type="GO" id="GO:0000398">
    <property type="term" value="P:mRNA splicing, via spliceosome"/>
    <property type="evidence" value="ECO:0007669"/>
    <property type="project" value="InterPro"/>
</dbReference>
<dbReference type="InterPro" id="IPR026300">
    <property type="entry name" value="CWF11_fam"/>
</dbReference>
<dbReference type="PANTHER" id="PTHR10887:SF5">
    <property type="entry name" value="RNA HELICASE AQUARIUS"/>
    <property type="match status" value="1"/>
</dbReference>
<feature type="compositionally biased region" description="Acidic residues" evidence="20">
    <location>
        <begin position="1266"/>
        <end position="1283"/>
    </location>
</feature>
<dbReference type="Pfam" id="PF16399">
    <property type="entry name" value="Aquarius_N_1st"/>
    <property type="match status" value="1"/>
</dbReference>
<evidence type="ECO:0000256" key="2">
    <source>
        <dbReference type="ARBA" id="ARBA00012552"/>
    </source>
</evidence>
<dbReference type="OrthoDB" id="1879at2759"/>
<dbReference type="InterPro" id="IPR048967">
    <property type="entry name" value="Aquarius_insert"/>
</dbReference>
<name>A0A3M6V5I2_POCDA</name>
<evidence type="ECO:0000256" key="1">
    <source>
        <dbReference type="ARBA" id="ARBA00004642"/>
    </source>
</evidence>
<evidence type="ECO:0000256" key="6">
    <source>
        <dbReference type="ARBA" id="ARBA00022801"/>
    </source>
</evidence>
<accession>A0A3M6V5I2</accession>
<keyword evidence="4" id="KW-0747">Spliceosome</keyword>
<dbReference type="InterPro" id="IPR027417">
    <property type="entry name" value="P-loop_NTPase"/>
</dbReference>
<evidence type="ECO:0000256" key="17">
    <source>
        <dbReference type="ARBA" id="ARBA00069875"/>
    </source>
</evidence>
<evidence type="ECO:0000259" key="21">
    <source>
        <dbReference type="Pfam" id="PF13087"/>
    </source>
</evidence>
<comment type="caution">
    <text evidence="25">The sequence shown here is derived from an EMBL/GenBank/DDBJ whole genome shotgun (WGS) entry which is preliminary data.</text>
</comment>
<dbReference type="Pfam" id="PF21144">
    <property type="entry name" value="Aquarius_N_3rd"/>
    <property type="match status" value="1"/>
</dbReference>
<dbReference type="SUPFAM" id="SSF52540">
    <property type="entry name" value="P-loop containing nucleoside triphosphate hydrolases"/>
    <property type="match status" value="1"/>
</dbReference>
<evidence type="ECO:0000313" key="25">
    <source>
        <dbReference type="EMBL" id="RMX61140.1"/>
    </source>
</evidence>
<evidence type="ECO:0000256" key="7">
    <source>
        <dbReference type="ARBA" id="ARBA00022806"/>
    </source>
</evidence>
<comment type="catalytic activity">
    <reaction evidence="13">
        <text>ATP + H2O = ADP + phosphate + H(+)</text>
        <dbReference type="Rhea" id="RHEA:13065"/>
        <dbReference type="ChEBI" id="CHEBI:15377"/>
        <dbReference type="ChEBI" id="CHEBI:15378"/>
        <dbReference type="ChEBI" id="CHEBI:30616"/>
        <dbReference type="ChEBI" id="CHEBI:43474"/>
        <dbReference type="ChEBI" id="CHEBI:456216"/>
        <dbReference type="EC" id="3.6.4.13"/>
    </reaction>
</comment>
<keyword evidence="8" id="KW-0067">ATP-binding</keyword>
<keyword evidence="7" id="KW-0347">Helicase</keyword>
<evidence type="ECO:0000256" key="11">
    <source>
        <dbReference type="ARBA" id="ARBA00023187"/>
    </source>
</evidence>
<dbReference type="Pfam" id="PF13087">
    <property type="entry name" value="AAA_12"/>
    <property type="match status" value="1"/>
</dbReference>
<evidence type="ECO:0000256" key="18">
    <source>
        <dbReference type="ARBA" id="ARBA00083796"/>
    </source>
</evidence>
<comment type="subcellular location">
    <subcellularLocation>
        <location evidence="1">Nucleus</location>
        <location evidence="1">Nucleoplasm</location>
    </subcellularLocation>
</comment>
<dbReference type="InterPro" id="IPR032174">
    <property type="entry name" value="Aquarius_N"/>
</dbReference>
<evidence type="ECO:0000256" key="10">
    <source>
        <dbReference type="ARBA" id="ARBA00022990"/>
    </source>
</evidence>
<evidence type="ECO:0000259" key="24">
    <source>
        <dbReference type="Pfam" id="PF21144"/>
    </source>
</evidence>
<dbReference type="STRING" id="46731.A0A3M6V5I2"/>
<keyword evidence="26" id="KW-1185">Reference proteome</keyword>
<dbReference type="Proteomes" id="UP000275408">
    <property type="component" value="Unassembled WGS sequence"/>
</dbReference>
<organism evidence="25 26">
    <name type="scientific">Pocillopora damicornis</name>
    <name type="common">Cauliflower coral</name>
    <name type="synonym">Millepora damicornis</name>
    <dbReference type="NCBI Taxonomy" id="46731"/>
    <lineage>
        <taxon>Eukaryota</taxon>
        <taxon>Metazoa</taxon>
        <taxon>Cnidaria</taxon>
        <taxon>Anthozoa</taxon>
        <taxon>Hexacorallia</taxon>
        <taxon>Scleractinia</taxon>
        <taxon>Astrocoeniina</taxon>
        <taxon>Pocilloporidae</taxon>
        <taxon>Pocillopora</taxon>
    </lineage>
</organism>
<comment type="function">
    <text evidence="14">Involved in pre-mRNA splicing as component of the spliceosome. Intron-binding spliceosomal protein required to link pre-mRNA splicing and snoRNP (small nucleolar ribonucleoprotein) biogenesis. Plays a key role in position-dependent assembly of intron-encoded box C/D small snoRNP, splicing being required for snoRNP assembly. May act by helping the folding of the snoRNA sequence. Binds to intron of pre-mRNAs in a sequence-independent manner, contacting the region between snoRNA and the branchpoint of introns (40 nucleotides upstream of the branchpoint) during the late stages of splicing. Has ATP-dependent RNA helicase activity and can unwind double-stranded RNA molecules with a 3' overhang (in vitro).</text>
</comment>
<feature type="domain" description="RNA helicase aquarius beta-barrel" evidence="23">
    <location>
        <begin position="492"/>
        <end position="657"/>
    </location>
</feature>
<keyword evidence="3 19" id="KW-0507">mRNA processing</keyword>
<dbReference type="EMBL" id="RCHS01000076">
    <property type="protein sequence ID" value="RMX61140.1"/>
    <property type="molecule type" value="Genomic_DNA"/>
</dbReference>
<feature type="region of interest" description="Disordered" evidence="20">
    <location>
        <begin position="1261"/>
        <end position="1313"/>
    </location>
</feature>
<evidence type="ECO:0000259" key="23">
    <source>
        <dbReference type="Pfam" id="PF21143"/>
    </source>
</evidence>
<evidence type="ECO:0000256" key="16">
    <source>
        <dbReference type="ARBA" id="ARBA00063921"/>
    </source>
</evidence>
<comment type="similarity">
    <text evidence="15 19">Belongs to the CWF11 family.</text>
</comment>
<proteinExistence type="inferred from homology"/>
<dbReference type="PANTHER" id="PTHR10887">
    <property type="entry name" value="DNA2/NAM7 HELICASE FAMILY"/>
    <property type="match status" value="1"/>
</dbReference>
<feature type="domain" description="RNA helicase aquarius insertion" evidence="24">
    <location>
        <begin position="705"/>
        <end position="790"/>
    </location>
</feature>
<dbReference type="Pfam" id="PF21143">
    <property type="entry name" value="Aquarius_N_2nd"/>
    <property type="match status" value="1"/>
</dbReference>
<comment type="subunit">
    <text evidence="16">Identified in the spliceosome C complex. Component of the XAB2 complex, a multimeric protein complex composed of XAB2, PRPF19, AQR, ZNF830, ISY1, and PPIE. Identified in a pentameric intron-binding (IB) complex composed of AQR, XAB2, ISY1, ZNF830 and PPIE that is incorporated into the spliceosome as a preassembled complex. The IB complex does not contain PRPF19. Within the spliceosome, interacts with SNRPA1, SF3B1, SF3B3, SF3A1 and SF3A2.</text>
</comment>
<evidence type="ECO:0000256" key="19">
    <source>
        <dbReference type="PIRNR" id="PIRNR038901"/>
    </source>
</evidence>
<dbReference type="GO" id="GO:0005524">
    <property type="term" value="F:ATP binding"/>
    <property type="evidence" value="ECO:0007669"/>
    <property type="project" value="UniProtKB-KW"/>
</dbReference>
<dbReference type="CDD" id="cd18808">
    <property type="entry name" value="SF1_C_Upf1"/>
    <property type="match status" value="1"/>
</dbReference>
<evidence type="ECO:0000259" key="22">
    <source>
        <dbReference type="Pfam" id="PF16399"/>
    </source>
</evidence>
<dbReference type="InterPro" id="IPR048966">
    <property type="entry name" value="Aquarius_b-barrel"/>
</dbReference>
<evidence type="ECO:0000313" key="26">
    <source>
        <dbReference type="Proteomes" id="UP000275408"/>
    </source>
</evidence>
<dbReference type="GO" id="GO:0005654">
    <property type="term" value="C:nucleoplasm"/>
    <property type="evidence" value="ECO:0007669"/>
    <property type="project" value="UniProtKB-SubCell"/>
</dbReference>
<dbReference type="GO" id="GO:0071013">
    <property type="term" value="C:catalytic step 2 spliceosome"/>
    <property type="evidence" value="ECO:0007669"/>
    <property type="project" value="TreeGrafter"/>
</dbReference>
<keyword evidence="5" id="KW-0547">Nucleotide-binding</keyword>
<dbReference type="InterPro" id="IPR047187">
    <property type="entry name" value="SF1_C_Upf1"/>
</dbReference>
<sequence length="1313" mass="153412">MSKKSAGRRRNAVPTVEQISSDRITKLASQYWAPGESKKPFNPQIVDDIYKDEIKGSKFSVKRAMLLEFSQYLENYLWPNFNAAKASVEYVMSVIVMVNEKFREGVPPWESFKQNPEEFHGFFQRIMEISLADEDMVTIKEQSIVLTFLIHCFNSLEMDLIREQLQHLVSLSMWISLLPERLEQELKNVPKKYRKYWEHLKKKETQADEETKKKQEKERKYLSNLVQKFVKILQSIPELGSVDMDKVHYCERFLELLVDLEALLPTRRFFNTLVDDHHLVVKCHLSGLVRRESEGRLFKQLLDMLKFYTGFEINDVTGMALTDHEMVDIHYNKMASLQRAVFKYFPELHDFAMSNIASIDTREALLQHFGSLSNKTLHEVAAYLKLLPSPDDVGVENNREFLLEMLVSRHERRLSQIDAINEMPLYPTEQILWDENIVPTEYYSSEDTLALPKLNLQFLTLHDYLLRNLNLFRLESTYEIRQDMEDVIARMKPWQNEMEQTEFAGWARMGTKIINFSVIEVSKPNIGETRPSQVRADVTINLNMRDIVKGEWEALRKHDVVFLVTVRPTHPGPVKYDRSKPFREQFGVDYVRGAEIEGMLDEQGKVIEEGPEPKPEFKGEDRTFRLWLDTNQYQQDMAETVHGAEDVYETFNILLRRKPKENNFKAVLETIRDLMNTECIVPDWLHDIFLGYDDPGAAHYSRMPNQIRQLNFNDTFLDFEHLKSCFPQYTVKCSTDDPAERVPPFKITFPETASSSKKRKHDEEDPKEVKQELLVEPFVVPNRGPYPFNQPKKYGRVNFVLASRLELLKEVQRLQESLGVHGDVSYTCETAGYFYLYQVVSRWEEYMAKLKARRGETAAISEFFPFTKFFENAPQPIFKMSSYEEDMEIAEGCYRYIKKIFQQLEEFRAFELLRSGRDRTNYLLVKEAKIIAMTCTHAALKRRDLVELGFKYDNVLMEESAQILEIETFIPLLLQLPPVIKNMAFQKFSNMEQSLFTRFVRLCVPTVELDAQGRARSSLCSLYNWRYNKLGDLPHVHTWPEYCVENPGFFFDFQLIDVQDFNGVGESEPNPYFYQNLGEAEYAVAIFMYMRLIGYPADKIAILTTYNGQKHLIRDVIKQRCANNPLIGQPSKVTTVDRYQGQQNDYIILSLVRTKTVGHIRDVRRLVVAMSRARLGLYVLARVSLFQNCFELRPAFSQLTSRPLKLSLAPSERYPPSRPRGVPPAERPFIVEDMPQMHRFVYDFYSQYVESLRAQREYMANIPQPPEEDKEDEEPAEQGDEKDENGTENVNEINEEAGSPIVNEVEQMEEEAN</sequence>
<protein>
    <recommendedName>
        <fullName evidence="17">RNA helicase aquarius</fullName>
        <ecNumber evidence="2">3.6.4.13</ecNumber>
    </recommendedName>
    <alternativeName>
        <fullName evidence="18">Intron-binding protein of 160 kDa</fullName>
    </alternativeName>
</protein>
<keyword evidence="10" id="KW-0007">Acetylation</keyword>
<reference evidence="25 26" key="1">
    <citation type="journal article" date="2018" name="Sci. Rep.">
        <title>Comparative analysis of the Pocillopora damicornis genome highlights role of immune system in coral evolution.</title>
        <authorList>
            <person name="Cunning R."/>
            <person name="Bay R.A."/>
            <person name="Gillette P."/>
            <person name="Baker A.C."/>
            <person name="Traylor-Knowles N."/>
        </authorList>
    </citation>
    <scope>NUCLEOTIDE SEQUENCE [LARGE SCALE GENOMIC DNA]</scope>
    <source>
        <strain evidence="25">RSMAS</strain>
        <tissue evidence="25">Whole animal</tissue>
    </source>
</reference>
<dbReference type="EC" id="3.6.4.13" evidence="2"/>
<gene>
    <name evidence="25" type="ORF">pdam_00016680</name>
</gene>
<evidence type="ECO:0000256" key="4">
    <source>
        <dbReference type="ARBA" id="ARBA00022728"/>
    </source>
</evidence>
<evidence type="ECO:0000256" key="8">
    <source>
        <dbReference type="ARBA" id="ARBA00022840"/>
    </source>
</evidence>
<dbReference type="GO" id="GO:0003724">
    <property type="term" value="F:RNA helicase activity"/>
    <property type="evidence" value="ECO:0007669"/>
    <property type="project" value="UniProtKB-EC"/>
</dbReference>
<evidence type="ECO:0000256" key="5">
    <source>
        <dbReference type="ARBA" id="ARBA00022741"/>
    </source>
</evidence>
<dbReference type="PIRSF" id="PIRSF038901">
    <property type="entry name" value="AQR_cwf11"/>
    <property type="match status" value="1"/>
</dbReference>
<evidence type="ECO:0000256" key="15">
    <source>
        <dbReference type="ARBA" id="ARBA00061244"/>
    </source>
</evidence>
<evidence type="ECO:0000256" key="20">
    <source>
        <dbReference type="SAM" id="MobiDB-lite"/>
    </source>
</evidence>
<dbReference type="GO" id="GO:0016787">
    <property type="term" value="F:hydrolase activity"/>
    <property type="evidence" value="ECO:0007669"/>
    <property type="project" value="UniProtKB-KW"/>
</dbReference>
<evidence type="ECO:0000256" key="3">
    <source>
        <dbReference type="ARBA" id="ARBA00022664"/>
    </source>
</evidence>
<dbReference type="InterPro" id="IPR041679">
    <property type="entry name" value="DNA2/NAM7-like_C"/>
</dbReference>
<dbReference type="GO" id="GO:0003729">
    <property type="term" value="F:mRNA binding"/>
    <property type="evidence" value="ECO:0007669"/>
    <property type="project" value="TreeGrafter"/>
</dbReference>
<evidence type="ECO:0000256" key="14">
    <source>
        <dbReference type="ARBA" id="ARBA00057313"/>
    </source>
</evidence>
<keyword evidence="6" id="KW-0378">Hydrolase</keyword>
<keyword evidence="9" id="KW-0694">RNA-binding</keyword>